<dbReference type="AlphaFoldDB" id="A0AAU9T0K4"/>
<dbReference type="EMBL" id="OU466863">
    <property type="protein sequence ID" value="CAH2076601.1"/>
    <property type="molecule type" value="Genomic_DNA"/>
</dbReference>
<proteinExistence type="predicted"/>
<keyword evidence="1" id="KW-0472">Membrane</keyword>
<dbReference type="Proteomes" id="UP000836841">
    <property type="component" value="Chromosome 7"/>
</dbReference>
<gene>
    <name evidence="2" type="ORF">TAV2_LOCUS25234</name>
</gene>
<evidence type="ECO:0000313" key="3">
    <source>
        <dbReference type="Proteomes" id="UP000836841"/>
    </source>
</evidence>
<organism evidence="2 3">
    <name type="scientific">Thlaspi arvense</name>
    <name type="common">Field penny-cress</name>
    <dbReference type="NCBI Taxonomy" id="13288"/>
    <lineage>
        <taxon>Eukaryota</taxon>
        <taxon>Viridiplantae</taxon>
        <taxon>Streptophyta</taxon>
        <taxon>Embryophyta</taxon>
        <taxon>Tracheophyta</taxon>
        <taxon>Spermatophyta</taxon>
        <taxon>Magnoliopsida</taxon>
        <taxon>eudicotyledons</taxon>
        <taxon>Gunneridae</taxon>
        <taxon>Pentapetalae</taxon>
        <taxon>rosids</taxon>
        <taxon>malvids</taxon>
        <taxon>Brassicales</taxon>
        <taxon>Brassicaceae</taxon>
        <taxon>Thlaspideae</taxon>
        <taxon>Thlaspi</taxon>
    </lineage>
</organism>
<accession>A0AAU9T0K4</accession>
<name>A0AAU9T0K4_THLAR</name>
<evidence type="ECO:0000256" key="1">
    <source>
        <dbReference type="SAM" id="Phobius"/>
    </source>
</evidence>
<keyword evidence="1" id="KW-0812">Transmembrane</keyword>
<evidence type="ECO:0000313" key="2">
    <source>
        <dbReference type="EMBL" id="CAH2076601.1"/>
    </source>
</evidence>
<evidence type="ECO:0008006" key="4">
    <source>
        <dbReference type="Google" id="ProtNLM"/>
    </source>
</evidence>
<keyword evidence="1" id="KW-1133">Transmembrane helix</keyword>
<reference evidence="2 3" key="1">
    <citation type="submission" date="2022-03" db="EMBL/GenBank/DDBJ databases">
        <authorList>
            <person name="Nunn A."/>
            <person name="Chopra R."/>
            <person name="Nunn A."/>
            <person name="Contreras Garrido A."/>
        </authorList>
    </citation>
    <scope>NUCLEOTIDE SEQUENCE [LARGE SCALE GENOMIC DNA]</scope>
</reference>
<protein>
    <recommendedName>
        <fullName evidence="4">Cyclotide</fullName>
    </recommendedName>
</protein>
<feature type="transmembrane region" description="Helical" evidence="1">
    <location>
        <begin position="61"/>
        <end position="79"/>
    </location>
</feature>
<keyword evidence="3" id="KW-1185">Reference proteome</keyword>
<sequence>MISATIQIIEAKRILSEEISHLYPGATLTQGVLGVKNHVMTYVLQQISRKAVMENISLKSAFVMFLAFTVMISITVQIVEAKRMLHEETFPFHLKASLESVKKIGFDFCKPPCKELCFGTSYHCVCSHVPKI</sequence>